<keyword evidence="3 10" id="KW-1134">Transmembrane beta strand</keyword>
<proteinExistence type="inferred from homology"/>
<keyword evidence="7 10" id="KW-0472">Membrane</keyword>
<dbReference type="InterPro" id="IPR039426">
    <property type="entry name" value="TonB-dep_rcpt-like"/>
</dbReference>
<dbReference type="PANTHER" id="PTHR30069:SF29">
    <property type="entry name" value="HEMOGLOBIN AND HEMOGLOBIN-HAPTOGLOBIN-BINDING PROTEIN 1-RELATED"/>
    <property type="match status" value="1"/>
</dbReference>
<dbReference type="EMBL" id="FMJE01000007">
    <property type="protein sequence ID" value="SCM83263.1"/>
    <property type="molecule type" value="Genomic_DNA"/>
</dbReference>
<evidence type="ECO:0000256" key="1">
    <source>
        <dbReference type="ARBA" id="ARBA00004571"/>
    </source>
</evidence>
<dbReference type="InterPro" id="IPR000531">
    <property type="entry name" value="Beta-barrel_TonB"/>
</dbReference>
<dbReference type="RefSeq" id="WP_288185733.1">
    <property type="nucleotide sequence ID" value="NZ_LT608335.1"/>
</dbReference>
<feature type="domain" description="TonB-dependent receptor-like beta-barrel" evidence="13">
    <location>
        <begin position="173"/>
        <end position="646"/>
    </location>
</feature>
<evidence type="ECO:0000256" key="6">
    <source>
        <dbReference type="ARBA" id="ARBA00023077"/>
    </source>
</evidence>
<evidence type="ECO:0000256" key="8">
    <source>
        <dbReference type="ARBA" id="ARBA00023170"/>
    </source>
</evidence>
<dbReference type="AlphaFoldDB" id="A0A212M0E8"/>
<feature type="domain" description="TonB-dependent receptor plug" evidence="14">
    <location>
        <begin position="58"/>
        <end position="151"/>
    </location>
</feature>
<keyword evidence="6 11" id="KW-0798">TonB box</keyword>
<evidence type="ECO:0000259" key="13">
    <source>
        <dbReference type="Pfam" id="PF00593"/>
    </source>
</evidence>
<dbReference type="InterPro" id="IPR012910">
    <property type="entry name" value="Plug_dom"/>
</dbReference>
<dbReference type="InterPro" id="IPR036942">
    <property type="entry name" value="Beta-barrel_TonB_sf"/>
</dbReference>
<dbReference type="PANTHER" id="PTHR30069">
    <property type="entry name" value="TONB-DEPENDENT OUTER MEMBRANE RECEPTOR"/>
    <property type="match status" value="1"/>
</dbReference>
<keyword evidence="5 12" id="KW-0732">Signal</keyword>
<comment type="subcellular location">
    <subcellularLocation>
        <location evidence="1 10">Cell outer membrane</location>
        <topology evidence="1 10">Multi-pass membrane protein</topology>
    </subcellularLocation>
</comment>
<evidence type="ECO:0000313" key="15">
    <source>
        <dbReference type="EMBL" id="SCM83263.1"/>
    </source>
</evidence>
<dbReference type="Pfam" id="PF00593">
    <property type="entry name" value="TonB_dep_Rec_b-barrel"/>
    <property type="match status" value="1"/>
</dbReference>
<accession>A0A212M0E8</accession>
<keyword evidence="8 15" id="KW-0675">Receptor</keyword>
<evidence type="ECO:0000256" key="9">
    <source>
        <dbReference type="ARBA" id="ARBA00023237"/>
    </source>
</evidence>
<dbReference type="Gene3D" id="2.40.170.20">
    <property type="entry name" value="TonB-dependent receptor, beta-barrel domain"/>
    <property type="match status" value="1"/>
</dbReference>
<dbReference type="InterPro" id="IPR037066">
    <property type="entry name" value="Plug_dom_sf"/>
</dbReference>
<evidence type="ECO:0000256" key="5">
    <source>
        <dbReference type="ARBA" id="ARBA00022729"/>
    </source>
</evidence>
<sequence>MKKRNFISALLVASMLTAVPVYAEEQVPSYDMEEIIVTADRDSVDSSEVNVKIVNPGSVKSVPDLLRQVTGININARSSYDSIGNEDHTVKMRGFNARRFTVLIDGRPINMSGVMGGTHVNWNNIPIDNIDRIKIIKGAKAAAHGNVVGGVINIITKDYKEPSGEINVGTGENGGYQYRLNYGATQDDITWNFYVNKFGSDAFLRNNDYDAEQYGLAVKYKFNNDNDSIKFSVDKTEERRGRIIANHPGVSYPYDPSYPTVPTGEGYNPGSYVDRDMYTYSTAWRHNMPNGFFDLSFWKNDEKLRDVRYTSGAVTYDAVTPSDQSRGWLFTGQYAPGKHTYGYGIDYRNMRYGKGWYNIGSGSPIYPSQKVDLLGIYVEDTWRLNDRWTGNIGLRYDKMDGGGDTPPYGSMKVLDYNESGISPKVNFSFRNNDSTITFLSVSRIWRAPSMPEFYWWSRQGFPSGNIPGGNTVGLKPEKGWGYEIGVEKKASEAFTTKLTAYYQDIDDYINFVHTAPFYCYNIPDVKIWGMEWENTYKLNANSKIYLNYTNLHTRKDGTLGGDWSGKPGSLDYNPRHNIALGYTYNSNPWLLNYSVNYRSSRTAYIPAAGAYNANNEIYLGGYVVHNLSLTRNLDKNSSITVSVDNLLDKDYAEIHGYPMQGRIFSANYQLKI</sequence>
<gene>
    <name evidence="15" type="ORF">KL86SPO_70121</name>
</gene>
<name>A0A212M0E8_9FIRM</name>
<dbReference type="PROSITE" id="PS52016">
    <property type="entry name" value="TONB_DEPENDENT_REC_3"/>
    <property type="match status" value="1"/>
</dbReference>
<comment type="similarity">
    <text evidence="10 11">Belongs to the TonB-dependent receptor family.</text>
</comment>
<dbReference type="GO" id="GO:0009279">
    <property type="term" value="C:cell outer membrane"/>
    <property type="evidence" value="ECO:0007669"/>
    <property type="project" value="UniProtKB-SubCell"/>
</dbReference>
<keyword evidence="4 10" id="KW-0812">Transmembrane</keyword>
<dbReference type="GO" id="GO:0015344">
    <property type="term" value="F:siderophore uptake transmembrane transporter activity"/>
    <property type="evidence" value="ECO:0007669"/>
    <property type="project" value="TreeGrafter"/>
</dbReference>
<dbReference type="GO" id="GO:0044718">
    <property type="term" value="P:siderophore transmembrane transport"/>
    <property type="evidence" value="ECO:0007669"/>
    <property type="project" value="TreeGrafter"/>
</dbReference>
<evidence type="ECO:0000256" key="4">
    <source>
        <dbReference type="ARBA" id="ARBA00022692"/>
    </source>
</evidence>
<evidence type="ECO:0000256" key="12">
    <source>
        <dbReference type="SAM" id="SignalP"/>
    </source>
</evidence>
<feature type="chain" id="PRO_5012804099" evidence="12">
    <location>
        <begin position="24"/>
        <end position="672"/>
    </location>
</feature>
<protein>
    <submittedName>
        <fullName evidence="15">TonB-dependent receptor</fullName>
    </submittedName>
</protein>
<evidence type="ECO:0000256" key="11">
    <source>
        <dbReference type="RuleBase" id="RU003357"/>
    </source>
</evidence>
<evidence type="ECO:0000256" key="3">
    <source>
        <dbReference type="ARBA" id="ARBA00022452"/>
    </source>
</evidence>
<evidence type="ECO:0000256" key="2">
    <source>
        <dbReference type="ARBA" id="ARBA00022448"/>
    </source>
</evidence>
<keyword evidence="2 10" id="KW-0813">Transport</keyword>
<reference evidence="15" key="1">
    <citation type="submission" date="2016-08" db="EMBL/GenBank/DDBJ databases">
        <authorList>
            <person name="Seilhamer J.J."/>
        </authorList>
    </citation>
    <scope>NUCLEOTIDE SEQUENCE</scope>
    <source>
        <strain evidence="15">86</strain>
    </source>
</reference>
<dbReference type="Gene3D" id="2.170.130.10">
    <property type="entry name" value="TonB-dependent receptor, plug domain"/>
    <property type="match status" value="1"/>
</dbReference>
<dbReference type="SUPFAM" id="SSF56935">
    <property type="entry name" value="Porins"/>
    <property type="match status" value="1"/>
</dbReference>
<evidence type="ECO:0000259" key="14">
    <source>
        <dbReference type="Pfam" id="PF07715"/>
    </source>
</evidence>
<evidence type="ECO:0000256" key="7">
    <source>
        <dbReference type="ARBA" id="ARBA00023136"/>
    </source>
</evidence>
<feature type="signal peptide" evidence="12">
    <location>
        <begin position="1"/>
        <end position="23"/>
    </location>
</feature>
<dbReference type="CDD" id="cd01347">
    <property type="entry name" value="ligand_gated_channel"/>
    <property type="match status" value="1"/>
</dbReference>
<organism evidence="15">
    <name type="scientific">uncultured Sporomusa sp</name>
    <dbReference type="NCBI Taxonomy" id="307249"/>
    <lineage>
        <taxon>Bacteria</taxon>
        <taxon>Bacillati</taxon>
        <taxon>Bacillota</taxon>
        <taxon>Negativicutes</taxon>
        <taxon>Selenomonadales</taxon>
        <taxon>Sporomusaceae</taxon>
        <taxon>Sporomusa</taxon>
        <taxon>environmental samples</taxon>
    </lineage>
</organism>
<keyword evidence="9 10" id="KW-0998">Cell outer membrane</keyword>
<evidence type="ECO:0000256" key="10">
    <source>
        <dbReference type="PROSITE-ProRule" id="PRU01360"/>
    </source>
</evidence>
<dbReference type="Pfam" id="PF07715">
    <property type="entry name" value="Plug"/>
    <property type="match status" value="1"/>
</dbReference>